<dbReference type="Pfam" id="PF00440">
    <property type="entry name" value="TetR_N"/>
    <property type="match status" value="1"/>
</dbReference>
<evidence type="ECO:0000256" key="4">
    <source>
        <dbReference type="PROSITE-ProRule" id="PRU00335"/>
    </source>
</evidence>
<evidence type="ECO:0000256" key="2">
    <source>
        <dbReference type="ARBA" id="ARBA00023125"/>
    </source>
</evidence>
<dbReference type="InterPro" id="IPR036271">
    <property type="entry name" value="Tet_transcr_reg_TetR-rel_C_sf"/>
</dbReference>
<evidence type="ECO:0000313" key="6">
    <source>
        <dbReference type="EMBL" id="NYJ35877.1"/>
    </source>
</evidence>
<dbReference type="PANTHER" id="PTHR30055">
    <property type="entry name" value="HTH-TYPE TRANSCRIPTIONAL REGULATOR RUTR"/>
    <property type="match status" value="1"/>
</dbReference>
<name>A0A7Z0EQ69_9ACTN</name>
<dbReference type="PANTHER" id="PTHR30055:SF234">
    <property type="entry name" value="HTH-TYPE TRANSCRIPTIONAL REGULATOR BETI"/>
    <property type="match status" value="1"/>
</dbReference>
<dbReference type="AlphaFoldDB" id="A0A7Z0EQ69"/>
<proteinExistence type="predicted"/>
<dbReference type="GO" id="GO:0000976">
    <property type="term" value="F:transcription cis-regulatory region binding"/>
    <property type="evidence" value="ECO:0007669"/>
    <property type="project" value="TreeGrafter"/>
</dbReference>
<evidence type="ECO:0000313" key="7">
    <source>
        <dbReference type="Proteomes" id="UP000572051"/>
    </source>
</evidence>
<dbReference type="PROSITE" id="PS50977">
    <property type="entry name" value="HTH_TETR_2"/>
    <property type="match status" value="1"/>
</dbReference>
<dbReference type="InterPro" id="IPR050109">
    <property type="entry name" value="HTH-type_TetR-like_transc_reg"/>
</dbReference>
<feature type="DNA-binding region" description="H-T-H motif" evidence="4">
    <location>
        <begin position="27"/>
        <end position="46"/>
    </location>
</feature>
<keyword evidence="2 4" id="KW-0238">DNA-binding</keyword>
<sequence length="190" mass="20173">MKTPPDDLAQRLLDVSEQVLGATPPPRLEDIAKQVGASRAALYYYFAGRDDLLAFLLSTHTQDGARAVREAIEPEGPPEQRLREMVGALADYLAHRPGVCVGLLGALGAAGKMSEVLKANDEHIAGPLRDLLDECRAVGAVDVANAADAANAMLGGLLHAVLGRAMAETDPTDPEFLDRLRDQALRGVLS</sequence>
<comment type="caution">
    <text evidence="6">The sequence shown here is derived from an EMBL/GenBank/DDBJ whole genome shotgun (WGS) entry which is preliminary data.</text>
</comment>
<dbReference type="EMBL" id="JACCFS010000001">
    <property type="protein sequence ID" value="NYJ35877.1"/>
    <property type="molecule type" value="Genomic_DNA"/>
</dbReference>
<evidence type="ECO:0000256" key="3">
    <source>
        <dbReference type="ARBA" id="ARBA00023163"/>
    </source>
</evidence>
<dbReference type="SUPFAM" id="SSF46689">
    <property type="entry name" value="Homeodomain-like"/>
    <property type="match status" value="1"/>
</dbReference>
<feature type="domain" description="HTH tetR-type" evidence="5">
    <location>
        <begin position="6"/>
        <end position="64"/>
    </location>
</feature>
<accession>A0A7Z0EQ69</accession>
<dbReference type="RefSeq" id="WP_179825349.1">
    <property type="nucleotide sequence ID" value="NZ_JACCFS010000001.1"/>
</dbReference>
<protein>
    <submittedName>
        <fullName evidence="6">AcrR family transcriptional regulator</fullName>
    </submittedName>
</protein>
<dbReference type="Gene3D" id="1.10.357.10">
    <property type="entry name" value="Tetracycline Repressor, domain 2"/>
    <property type="match status" value="1"/>
</dbReference>
<keyword evidence="1" id="KW-0805">Transcription regulation</keyword>
<keyword evidence="3" id="KW-0804">Transcription</keyword>
<evidence type="ECO:0000256" key="1">
    <source>
        <dbReference type="ARBA" id="ARBA00023015"/>
    </source>
</evidence>
<reference evidence="6 7" key="1">
    <citation type="submission" date="2020-07" db="EMBL/GenBank/DDBJ databases">
        <title>Sequencing the genomes of 1000 actinobacteria strains.</title>
        <authorList>
            <person name="Klenk H.-P."/>
        </authorList>
    </citation>
    <scope>NUCLEOTIDE SEQUENCE [LARGE SCALE GENOMIC DNA]</scope>
    <source>
        <strain evidence="6 7">DSM 44442</strain>
    </source>
</reference>
<dbReference type="GO" id="GO:0003700">
    <property type="term" value="F:DNA-binding transcription factor activity"/>
    <property type="evidence" value="ECO:0007669"/>
    <property type="project" value="TreeGrafter"/>
</dbReference>
<dbReference type="SUPFAM" id="SSF48498">
    <property type="entry name" value="Tetracyclin repressor-like, C-terminal domain"/>
    <property type="match status" value="1"/>
</dbReference>
<evidence type="ECO:0000259" key="5">
    <source>
        <dbReference type="PROSITE" id="PS50977"/>
    </source>
</evidence>
<dbReference type="InterPro" id="IPR001647">
    <property type="entry name" value="HTH_TetR"/>
</dbReference>
<gene>
    <name evidence="6" type="ORF">HNR10_003758</name>
</gene>
<keyword evidence="7" id="KW-1185">Reference proteome</keyword>
<dbReference type="InterPro" id="IPR009057">
    <property type="entry name" value="Homeodomain-like_sf"/>
</dbReference>
<dbReference type="Proteomes" id="UP000572051">
    <property type="component" value="Unassembled WGS sequence"/>
</dbReference>
<organism evidence="6 7">
    <name type="scientific">Nocardiopsis aegyptia</name>
    <dbReference type="NCBI Taxonomy" id="220378"/>
    <lineage>
        <taxon>Bacteria</taxon>
        <taxon>Bacillati</taxon>
        <taxon>Actinomycetota</taxon>
        <taxon>Actinomycetes</taxon>
        <taxon>Streptosporangiales</taxon>
        <taxon>Nocardiopsidaceae</taxon>
        <taxon>Nocardiopsis</taxon>
    </lineage>
</organism>